<reference evidence="1 2" key="1">
    <citation type="journal article" date="2016" name="Front. Microbiol.">
        <title>Genomic Resource of Rice Seed Associated Bacteria.</title>
        <authorList>
            <person name="Midha S."/>
            <person name="Bansal K."/>
            <person name="Sharma S."/>
            <person name="Kumar N."/>
            <person name="Patil P.P."/>
            <person name="Chaudhry V."/>
            <person name="Patil P.B."/>
        </authorList>
    </citation>
    <scope>NUCLEOTIDE SEQUENCE [LARGE SCALE GENOMIC DNA]</scope>
    <source>
        <strain evidence="1 2">NS331</strain>
    </source>
</reference>
<evidence type="ECO:0000313" key="2">
    <source>
        <dbReference type="Proteomes" id="UP000072741"/>
    </source>
</evidence>
<organism evidence="1 2">
    <name type="scientific">Pseudacidovorax intermedius</name>
    <dbReference type="NCBI Taxonomy" id="433924"/>
    <lineage>
        <taxon>Bacteria</taxon>
        <taxon>Pseudomonadati</taxon>
        <taxon>Pseudomonadota</taxon>
        <taxon>Betaproteobacteria</taxon>
        <taxon>Burkholderiales</taxon>
        <taxon>Comamonadaceae</taxon>
        <taxon>Pseudacidovorax</taxon>
    </lineage>
</organism>
<dbReference type="InterPro" id="IPR019670">
    <property type="entry name" value="DUF2523"/>
</dbReference>
<dbReference type="Proteomes" id="UP000072741">
    <property type="component" value="Unassembled WGS sequence"/>
</dbReference>
<proteinExistence type="predicted"/>
<keyword evidence="2" id="KW-1185">Reference proteome</keyword>
<accession>A0A147GSL1</accession>
<dbReference type="RefSeq" id="WP_058642585.1">
    <property type="nucleotide sequence ID" value="NZ_LDSL01000084.1"/>
</dbReference>
<dbReference type="EMBL" id="LDSL01000084">
    <property type="protein sequence ID" value="KTT20396.1"/>
    <property type="molecule type" value="Genomic_DNA"/>
</dbReference>
<name>A0A147GSL1_9BURK</name>
<sequence>MPAILAALGSMLLQIAGSFAGQMLIGAGVAAVTYVGLDASLEWLKSNAVSALLGLPPEVVGMLGVLKVGRCISIVTSAIVMRLTMQGFKDGALKKWTKR</sequence>
<dbReference type="AlphaFoldDB" id="A0A147GSL1"/>
<protein>
    <submittedName>
        <fullName evidence="1">Cobalt ABC transporter permease</fullName>
    </submittedName>
</protein>
<dbReference type="OrthoDB" id="8821024at2"/>
<comment type="caution">
    <text evidence="1">The sequence shown here is derived from an EMBL/GenBank/DDBJ whole genome shotgun (WGS) entry which is preliminary data.</text>
</comment>
<gene>
    <name evidence="1" type="ORF">NS331_13950</name>
</gene>
<evidence type="ECO:0000313" key="1">
    <source>
        <dbReference type="EMBL" id="KTT20396.1"/>
    </source>
</evidence>
<dbReference type="Pfam" id="PF10734">
    <property type="entry name" value="DUF2523"/>
    <property type="match status" value="1"/>
</dbReference>